<evidence type="ECO:0000313" key="1">
    <source>
        <dbReference type="EMBL" id="AJK27465.1"/>
    </source>
</evidence>
<proteinExistence type="predicted"/>
<organism evidence="1 2">
    <name type="scientific">Cyanophage P-TIM40</name>
    <dbReference type="NCBI Taxonomy" id="1589733"/>
    <lineage>
        <taxon>Viruses</taxon>
        <taxon>Duplodnaviria</taxon>
        <taxon>Heunggongvirae</taxon>
        <taxon>Uroviricota</taxon>
        <taxon>Caudoviricetes</taxon>
        <taxon>Pantevenvirales</taxon>
        <taxon>Kyanoviridae</taxon>
        <taxon>Libanvirus</taxon>
        <taxon>Libanvirus ptim40</taxon>
    </lineage>
</organism>
<dbReference type="EMBL" id="KP211958">
    <property type="protein sequence ID" value="AJK27465.1"/>
    <property type="molecule type" value="Genomic_DNA"/>
</dbReference>
<gene>
    <name evidence="1" type="ORF">PTIM40_38</name>
</gene>
<name>A0A0C5AMV2_9CAUD</name>
<dbReference type="Proteomes" id="UP000032135">
    <property type="component" value="Segment"/>
</dbReference>
<keyword evidence="2" id="KW-1185">Reference proteome</keyword>
<sequence>MTAGRLAAVSPAATTDTSLYKANITDTASTVVNVCNQNGSGSTYRLALRNYDQVLHLDGLNASAYKFQKGNPITSYYLDLNPGFQDSQAIPGTNFTSTNGATGTILDVFKPTTAVTYYTKVAEIIQLSFAADSLTGTPVDGETITGATSGLTASNRGVQAGGTSAFIEVADVASNATSVNVDRNTGLADGMYLTIGDPANSDNTDEIISIDASGINTTTNVLTVTRGALSTTPAAIPAGRLSVAWSASATTTTIDEGGTYAAGDVTLTVADATGFVTGGFILVDNEIMEITGVAGNDITVTRGSYGTSDVNHNNGSNVTLLTNNGQYLLNWFTTDEGLTFAGGSAATVSFSATASQSIDTKFILSLTGASATDHIFNQALQLDLDRTYIFDQSNATNAGNAFRFSDDDPEGPNGSGTEYTTGVTKVGTAGQAGCTVTIDITDSTSNLLNVYSEDGLDPSQTGGRGFTANVSLTPTYTRVYIYNIAGEALAAADTFTIGGITQTILASGVNAGAYGYVHEWDPATNHLKVSIDRNSDAFSVGDQFYDSPTLNNGTRSMTEVVDGKILTIDTIGAADASRTAGTYTVSGSTNGSGTGQSFSVVVAPSTGAATVTVLNGGKNHTVGNTVTILDSDLGGGGAASLTFNVASISSGIQTSTTGVYNVSDYLFYDKAIAANVTEKNSSIIVGPGQNLVCRAADTNVSFIVNGFESASSDYDVVNMTKTSAGGEGGGAPTP</sequence>
<protein>
    <submittedName>
        <fullName evidence="1">Uncharacterized protein</fullName>
    </submittedName>
</protein>
<evidence type="ECO:0000313" key="2">
    <source>
        <dbReference type="Proteomes" id="UP000032135"/>
    </source>
</evidence>
<accession>A0A0C5AMV2</accession>
<dbReference type="RefSeq" id="YP_009188113.1">
    <property type="nucleotide sequence ID" value="NC_028663.1"/>
</dbReference>
<dbReference type="KEGG" id="vg:26516583"/>
<reference evidence="1 2" key="1">
    <citation type="submission" date="2014-11" db="EMBL/GenBank/DDBJ databases">
        <authorList>
            <person name="Fedida A."/>
            <person name="Lindell D."/>
        </authorList>
    </citation>
    <scope>NUCLEOTIDE SEQUENCE [LARGE SCALE GENOMIC DNA]</scope>
</reference>
<dbReference type="OrthoDB" id="6471at10239"/>
<dbReference type="GeneID" id="26516583"/>